<evidence type="ECO:0000256" key="1">
    <source>
        <dbReference type="SAM" id="MobiDB-lite"/>
    </source>
</evidence>
<keyword evidence="2" id="KW-1133">Transmembrane helix</keyword>
<reference evidence="3 4" key="1">
    <citation type="journal article" date="2016" name="Nat. Commun.">
        <title>Thousands of microbial genomes shed light on interconnected biogeochemical processes in an aquifer system.</title>
        <authorList>
            <person name="Anantharaman K."/>
            <person name="Brown C.T."/>
            <person name="Hug L.A."/>
            <person name="Sharon I."/>
            <person name="Castelle C.J."/>
            <person name="Probst A.J."/>
            <person name="Thomas B.C."/>
            <person name="Singh A."/>
            <person name="Wilkins M.J."/>
            <person name="Karaoz U."/>
            <person name="Brodie E.L."/>
            <person name="Williams K.H."/>
            <person name="Hubbard S.S."/>
            <person name="Banfield J.F."/>
        </authorList>
    </citation>
    <scope>NUCLEOTIDE SEQUENCE [LARGE SCALE GENOMIC DNA]</scope>
</reference>
<evidence type="ECO:0000313" key="3">
    <source>
        <dbReference type="EMBL" id="OGL86336.1"/>
    </source>
</evidence>
<dbReference type="Proteomes" id="UP000176593">
    <property type="component" value="Unassembled WGS sequence"/>
</dbReference>
<gene>
    <name evidence="3" type="ORF">A3I41_02130</name>
</gene>
<accession>A0A1F7V6Z1</accession>
<name>A0A1F7V6Z1_9BACT</name>
<proteinExistence type="predicted"/>
<feature type="compositionally biased region" description="Pro residues" evidence="1">
    <location>
        <begin position="56"/>
        <end position="67"/>
    </location>
</feature>
<dbReference type="AlphaFoldDB" id="A0A1F7V6Z1"/>
<dbReference type="EMBL" id="MGEQ01000010">
    <property type="protein sequence ID" value="OGL86336.1"/>
    <property type="molecule type" value="Genomic_DNA"/>
</dbReference>
<keyword evidence="2" id="KW-0472">Membrane</keyword>
<evidence type="ECO:0008006" key="5">
    <source>
        <dbReference type="Google" id="ProtNLM"/>
    </source>
</evidence>
<dbReference type="Gene3D" id="3.90.1010.20">
    <property type="match status" value="1"/>
</dbReference>
<organism evidence="3 4">
    <name type="scientific">Candidatus Uhrbacteria bacterium RIFCSPLOWO2_02_FULL_48_18</name>
    <dbReference type="NCBI Taxonomy" id="1802408"/>
    <lineage>
        <taxon>Bacteria</taxon>
        <taxon>Candidatus Uhriibacteriota</taxon>
    </lineage>
</organism>
<evidence type="ECO:0000256" key="2">
    <source>
        <dbReference type="SAM" id="Phobius"/>
    </source>
</evidence>
<feature type="transmembrane region" description="Helical" evidence="2">
    <location>
        <begin position="12"/>
        <end position="30"/>
    </location>
</feature>
<protein>
    <recommendedName>
        <fullName evidence="5">FMN-binding domain-containing protein</fullName>
    </recommendedName>
</protein>
<keyword evidence="2" id="KW-0812">Transmembrane</keyword>
<sequence length="176" mass="18782">MEHSKNPTQKWIALIIVIVLLGGLIAFMMSRREEAVQEELVAVTEQTTPSENTQPAPVPEQPTPTPNTPAATPTTQKSSYKDGTYSATGNYVSPGGSESVLVTVVLKDDVVTDVMVSGNANNPTSKNWQARFISNIKAEVVGKKLDDIQLDVVSGSSLTPVGFMDALAKIKVQAKA</sequence>
<feature type="region of interest" description="Disordered" evidence="1">
    <location>
        <begin position="43"/>
        <end position="83"/>
    </location>
</feature>
<evidence type="ECO:0000313" key="4">
    <source>
        <dbReference type="Proteomes" id="UP000176593"/>
    </source>
</evidence>
<comment type="caution">
    <text evidence="3">The sequence shown here is derived from an EMBL/GenBank/DDBJ whole genome shotgun (WGS) entry which is preliminary data.</text>
</comment>